<gene>
    <name evidence="1" type="ORF">EUAN_22180</name>
</gene>
<dbReference type="EMBL" id="MKIE01000014">
    <property type="protein sequence ID" value="OHW61368.1"/>
    <property type="molecule type" value="Genomic_DNA"/>
</dbReference>
<sequence>MIYNLLKRIIESGEFESLDITNKLDVFLLYERITLDQYEELNSLIGVIAQ</sequence>
<evidence type="ECO:0000313" key="1">
    <source>
        <dbReference type="EMBL" id="OHW61368.1"/>
    </source>
</evidence>
<protein>
    <submittedName>
        <fullName evidence="1">Uncharacterized protein</fullName>
    </submittedName>
</protein>
<name>A0A1S1V4C7_9FIRM</name>
<evidence type="ECO:0000313" key="2">
    <source>
        <dbReference type="Proteomes" id="UP000180254"/>
    </source>
</evidence>
<dbReference type="AlphaFoldDB" id="A0A1S1V4C7"/>
<comment type="caution">
    <text evidence="1">The sequence shown here is derived from an EMBL/GenBank/DDBJ whole genome shotgun (WGS) entry which is preliminary data.</text>
</comment>
<proteinExistence type="predicted"/>
<dbReference type="Proteomes" id="UP000180254">
    <property type="component" value="Unassembled WGS sequence"/>
</dbReference>
<accession>A0A1S1V4C7</accession>
<reference evidence="1 2" key="1">
    <citation type="submission" date="2016-09" db="EMBL/GenBank/DDBJ databases">
        <title>Genome sequence of Eubacterium angustum.</title>
        <authorList>
            <person name="Poehlein A."/>
            <person name="Daniel R."/>
        </authorList>
    </citation>
    <scope>NUCLEOTIDE SEQUENCE [LARGE SCALE GENOMIC DNA]</scope>
    <source>
        <strain evidence="1 2">DSM 1989</strain>
    </source>
</reference>
<organism evidence="1 2">
    <name type="scientific">Andreesenia angusta</name>
    <dbReference type="NCBI Taxonomy" id="39480"/>
    <lineage>
        <taxon>Bacteria</taxon>
        <taxon>Bacillati</taxon>
        <taxon>Bacillota</taxon>
        <taxon>Tissierellia</taxon>
        <taxon>Tissierellales</taxon>
        <taxon>Gottschalkiaceae</taxon>
        <taxon>Andreesenia</taxon>
    </lineage>
</organism>
<keyword evidence="2" id="KW-1185">Reference proteome</keyword>
<dbReference type="STRING" id="39480.EUAN_22180"/>